<evidence type="ECO:0000256" key="3">
    <source>
        <dbReference type="ARBA" id="ARBA00023002"/>
    </source>
</evidence>
<reference evidence="6" key="2">
    <citation type="submission" date="2023-06" db="EMBL/GenBank/DDBJ databases">
        <authorList>
            <consortium name="Lawrence Berkeley National Laboratory"/>
            <person name="Haridas S."/>
            <person name="Hensen N."/>
            <person name="Bonometti L."/>
            <person name="Westerberg I."/>
            <person name="Brannstrom I.O."/>
            <person name="Guillou S."/>
            <person name="Cros-Aarteil S."/>
            <person name="Calhoun S."/>
            <person name="Kuo A."/>
            <person name="Mondo S."/>
            <person name="Pangilinan J."/>
            <person name="Riley R."/>
            <person name="Labutti K."/>
            <person name="Andreopoulos B."/>
            <person name="Lipzen A."/>
            <person name="Chen C."/>
            <person name="Yanf M."/>
            <person name="Daum C."/>
            <person name="Ng V."/>
            <person name="Clum A."/>
            <person name="Steindorff A."/>
            <person name="Ohm R."/>
            <person name="Martin F."/>
            <person name="Silar P."/>
            <person name="Natvig D."/>
            <person name="Lalanne C."/>
            <person name="Gautier V."/>
            <person name="Ament-Velasquez S.L."/>
            <person name="Kruys A."/>
            <person name="Hutchinson M.I."/>
            <person name="Powell A.J."/>
            <person name="Barry K."/>
            <person name="Miller A.N."/>
            <person name="Grigoriev I.V."/>
            <person name="Debuchy R."/>
            <person name="Gladieux P."/>
            <person name="Thoren M.H."/>
            <person name="Johannesson H."/>
        </authorList>
    </citation>
    <scope>NUCLEOTIDE SEQUENCE</scope>
    <source>
        <strain evidence="6">CBS 958.72</strain>
    </source>
</reference>
<dbReference type="GO" id="GO:0005506">
    <property type="term" value="F:iron ion binding"/>
    <property type="evidence" value="ECO:0007669"/>
    <property type="project" value="InterPro"/>
</dbReference>
<dbReference type="EMBL" id="JAULSN010000001">
    <property type="protein sequence ID" value="KAK3382145.1"/>
    <property type="molecule type" value="Genomic_DNA"/>
</dbReference>
<dbReference type="InterPro" id="IPR002401">
    <property type="entry name" value="Cyt_P450_E_grp-I"/>
</dbReference>
<dbReference type="AlphaFoldDB" id="A0AAE0NIL4"/>
<dbReference type="PANTHER" id="PTHR46300">
    <property type="entry name" value="P450, PUTATIVE (EUROFUNG)-RELATED-RELATED"/>
    <property type="match status" value="1"/>
</dbReference>
<comment type="caution">
    <text evidence="6">The sequence shown here is derived from an EMBL/GenBank/DDBJ whole genome shotgun (WGS) entry which is preliminary data.</text>
</comment>
<proteinExistence type="inferred from homology"/>
<comment type="similarity">
    <text evidence="1">Belongs to the cytochrome P450 family.</text>
</comment>
<accession>A0AAE0NIL4</accession>
<keyword evidence="7" id="KW-1185">Reference proteome</keyword>
<dbReference type="InterPro" id="IPR036396">
    <property type="entry name" value="Cyt_P450_sf"/>
</dbReference>
<protein>
    <submittedName>
        <fullName evidence="6">Cytochrome P450</fullName>
    </submittedName>
</protein>
<name>A0AAE0NIL4_9PEZI</name>
<dbReference type="GO" id="GO:0016705">
    <property type="term" value="F:oxidoreductase activity, acting on paired donors, with incorporation or reduction of molecular oxygen"/>
    <property type="evidence" value="ECO:0007669"/>
    <property type="project" value="InterPro"/>
</dbReference>
<reference evidence="6" key="1">
    <citation type="journal article" date="2023" name="Mol. Phylogenet. Evol.">
        <title>Genome-scale phylogeny and comparative genomics of the fungal order Sordariales.</title>
        <authorList>
            <person name="Hensen N."/>
            <person name="Bonometti L."/>
            <person name="Westerberg I."/>
            <person name="Brannstrom I.O."/>
            <person name="Guillou S."/>
            <person name="Cros-Aarteil S."/>
            <person name="Calhoun S."/>
            <person name="Haridas S."/>
            <person name="Kuo A."/>
            <person name="Mondo S."/>
            <person name="Pangilinan J."/>
            <person name="Riley R."/>
            <person name="LaButti K."/>
            <person name="Andreopoulos B."/>
            <person name="Lipzen A."/>
            <person name="Chen C."/>
            <person name="Yan M."/>
            <person name="Daum C."/>
            <person name="Ng V."/>
            <person name="Clum A."/>
            <person name="Steindorff A."/>
            <person name="Ohm R.A."/>
            <person name="Martin F."/>
            <person name="Silar P."/>
            <person name="Natvig D.O."/>
            <person name="Lalanne C."/>
            <person name="Gautier V."/>
            <person name="Ament-Velasquez S.L."/>
            <person name="Kruys A."/>
            <person name="Hutchinson M.I."/>
            <person name="Powell A.J."/>
            <person name="Barry K."/>
            <person name="Miller A.N."/>
            <person name="Grigoriev I.V."/>
            <person name="Debuchy R."/>
            <person name="Gladieux P."/>
            <person name="Hiltunen Thoren M."/>
            <person name="Johannesson H."/>
        </authorList>
    </citation>
    <scope>NUCLEOTIDE SEQUENCE</scope>
    <source>
        <strain evidence="6">CBS 958.72</strain>
    </source>
</reference>
<dbReference type="InterPro" id="IPR050364">
    <property type="entry name" value="Cytochrome_P450_fung"/>
</dbReference>
<gene>
    <name evidence="6" type="ORF">B0T24DRAFT_672156</name>
</gene>
<evidence type="ECO:0000313" key="6">
    <source>
        <dbReference type="EMBL" id="KAK3382145.1"/>
    </source>
</evidence>
<keyword evidence="3" id="KW-0560">Oxidoreductase</keyword>
<evidence type="ECO:0000313" key="7">
    <source>
        <dbReference type="Proteomes" id="UP001287356"/>
    </source>
</evidence>
<keyword evidence="5" id="KW-0503">Monooxygenase</keyword>
<evidence type="ECO:0000256" key="5">
    <source>
        <dbReference type="ARBA" id="ARBA00023033"/>
    </source>
</evidence>
<evidence type="ECO:0000256" key="2">
    <source>
        <dbReference type="ARBA" id="ARBA00022723"/>
    </source>
</evidence>
<evidence type="ECO:0000256" key="4">
    <source>
        <dbReference type="ARBA" id="ARBA00023004"/>
    </source>
</evidence>
<keyword evidence="2" id="KW-0479">Metal-binding</keyword>
<dbReference type="Proteomes" id="UP001287356">
    <property type="component" value="Unassembled WGS sequence"/>
</dbReference>
<dbReference type="SUPFAM" id="SSF48264">
    <property type="entry name" value="Cytochrome P450"/>
    <property type="match status" value="1"/>
</dbReference>
<organism evidence="6 7">
    <name type="scientific">Lasiosphaeria ovina</name>
    <dbReference type="NCBI Taxonomy" id="92902"/>
    <lineage>
        <taxon>Eukaryota</taxon>
        <taxon>Fungi</taxon>
        <taxon>Dikarya</taxon>
        <taxon>Ascomycota</taxon>
        <taxon>Pezizomycotina</taxon>
        <taxon>Sordariomycetes</taxon>
        <taxon>Sordariomycetidae</taxon>
        <taxon>Sordariales</taxon>
        <taxon>Lasiosphaeriaceae</taxon>
        <taxon>Lasiosphaeria</taxon>
    </lineage>
</organism>
<dbReference type="GO" id="GO:0004497">
    <property type="term" value="F:monooxygenase activity"/>
    <property type="evidence" value="ECO:0007669"/>
    <property type="project" value="UniProtKB-KW"/>
</dbReference>
<dbReference type="Gene3D" id="1.10.630.10">
    <property type="entry name" value="Cytochrome P450"/>
    <property type="match status" value="1"/>
</dbReference>
<dbReference type="GO" id="GO:0020037">
    <property type="term" value="F:heme binding"/>
    <property type="evidence" value="ECO:0007669"/>
    <property type="project" value="InterPro"/>
</dbReference>
<evidence type="ECO:0000256" key="1">
    <source>
        <dbReference type="ARBA" id="ARBA00010617"/>
    </source>
</evidence>
<dbReference type="PANTHER" id="PTHR46300:SF2">
    <property type="entry name" value="CYTOCHROME P450 MONOOXYGENASE ALNH-RELATED"/>
    <property type="match status" value="1"/>
</dbReference>
<dbReference type="InterPro" id="IPR001128">
    <property type="entry name" value="Cyt_P450"/>
</dbReference>
<dbReference type="Pfam" id="PF00067">
    <property type="entry name" value="p450"/>
    <property type="match status" value="1"/>
</dbReference>
<sequence>MALLVQVLLVVVAVAIIIRLLMTGRRPKNYPPGPPTLPIIGNLHQMPTRDAHLQFEKWAKEYGPVYSLILGTKTMVVLSSDRAVKDLLDKKSNIYSHRPDMYIGQTLCSGDLRILMMKYGPTWRSCRKLVHSLLNVSAAKLYVPYQVLENKQMLFEMATDPENFLYSIRRYSNALTTTMVFG</sequence>
<dbReference type="PRINTS" id="PR00463">
    <property type="entry name" value="EP450I"/>
</dbReference>
<keyword evidence="4" id="KW-0408">Iron</keyword>